<dbReference type="AlphaFoldDB" id="A0A6C2TW91"/>
<protein>
    <submittedName>
        <fullName evidence="1">Uncharacterized protein</fullName>
    </submittedName>
</protein>
<dbReference type="Proteomes" id="UP000366872">
    <property type="component" value="Unassembled WGS sequence"/>
</dbReference>
<evidence type="ECO:0000313" key="2">
    <source>
        <dbReference type="Proteomes" id="UP000366872"/>
    </source>
</evidence>
<evidence type="ECO:0000313" key="1">
    <source>
        <dbReference type="EMBL" id="VGO11837.1"/>
    </source>
</evidence>
<gene>
    <name evidence="1" type="ORF">PDESU_00384</name>
</gene>
<keyword evidence="2" id="KW-1185">Reference proteome</keyword>
<sequence>MGMWGVKIVTPENINEDEMIYIDVLCSQSSNSSYTLKIEGVPKWSKCWLVTFQNRLEEPYYISGRKLHQKVEFDEVLAKVDFIKNKPDLIGKINEAIDEKLKNVINVTESRGRYSPASERSRYGMEELEFSPEIPIALAQKTYLYIDDTGNVRDGGYRYVIDVPAFVESTNKK</sequence>
<proteinExistence type="predicted"/>
<name>A0A6C2TW91_PONDE</name>
<reference evidence="1 2" key="1">
    <citation type="submission" date="2019-04" db="EMBL/GenBank/DDBJ databases">
        <authorList>
            <person name="Van Vliet M D."/>
        </authorList>
    </citation>
    <scope>NUCLEOTIDE SEQUENCE [LARGE SCALE GENOMIC DNA]</scope>
    <source>
        <strain evidence="1 2">F1</strain>
    </source>
</reference>
<accession>A0A6C2TW91</accession>
<organism evidence="1 2">
    <name type="scientific">Pontiella desulfatans</name>
    <dbReference type="NCBI Taxonomy" id="2750659"/>
    <lineage>
        <taxon>Bacteria</taxon>
        <taxon>Pseudomonadati</taxon>
        <taxon>Kiritimatiellota</taxon>
        <taxon>Kiritimatiellia</taxon>
        <taxon>Kiritimatiellales</taxon>
        <taxon>Pontiellaceae</taxon>
        <taxon>Pontiella</taxon>
    </lineage>
</organism>
<dbReference type="EMBL" id="CAAHFG010000001">
    <property type="protein sequence ID" value="VGO11837.1"/>
    <property type="molecule type" value="Genomic_DNA"/>
</dbReference>
<dbReference type="RefSeq" id="WP_136077557.1">
    <property type="nucleotide sequence ID" value="NZ_CAAHFG010000001.1"/>
</dbReference>